<evidence type="ECO:0000256" key="2">
    <source>
        <dbReference type="RuleBase" id="RU003690"/>
    </source>
</evidence>
<evidence type="ECO:0000313" key="6">
    <source>
        <dbReference type="Proteomes" id="UP000579812"/>
    </source>
</evidence>
<evidence type="ECO:0000256" key="3">
    <source>
        <dbReference type="RuleBase" id="RU004468"/>
    </source>
</evidence>
<dbReference type="InterPro" id="IPR018120">
    <property type="entry name" value="Glyco_hydro_1_AS"/>
</dbReference>
<dbReference type="PROSITE" id="PS00653">
    <property type="entry name" value="GLYCOSYL_HYDROL_F1_2"/>
    <property type="match status" value="1"/>
</dbReference>
<accession>A0A7J6CTH4</accession>
<dbReference type="InterPro" id="IPR033132">
    <property type="entry name" value="GH_1_N_CS"/>
</dbReference>
<dbReference type="GO" id="GO:0017042">
    <property type="term" value="F:glycosylceramidase activity"/>
    <property type="evidence" value="ECO:0007669"/>
    <property type="project" value="TreeGrafter"/>
</dbReference>
<gene>
    <name evidence="5" type="ORF">G5714_007591</name>
</gene>
<dbReference type="Pfam" id="PF00232">
    <property type="entry name" value="Glyco_hydro_1"/>
    <property type="match status" value="1"/>
</dbReference>
<dbReference type="GO" id="GO:0016020">
    <property type="term" value="C:membrane"/>
    <property type="evidence" value="ECO:0007669"/>
    <property type="project" value="GOC"/>
</dbReference>
<reference evidence="5 6" key="1">
    <citation type="submission" date="2020-04" db="EMBL/GenBank/DDBJ databases">
        <title>Chromosome-level genome assembly of a cyprinid fish Onychostoma macrolepis by integration of Nanopore Sequencing, Bionano and Hi-C technology.</title>
        <authorList>
            <person name="Wang D."/>
        </authorList>
    </citation>
    <scope>NUCLEOTIDE SEQUENCE [LARGE SCALE GENOMIC DNA]</scope>
    <source>
        <strain evidence="5">SWU-2019</strain>
        <tissue evidence="5">Muscle</tissue>
    </source>
</reference>
<evidence type="ECO:0008006" key="7">
    <source>
        <dbReference type="Google" id="ProtNLM"/>
    </source>
</evidence>
<comment type="caution">
    <text evidence="5">The sequence shown here is derived from an EMBL/GenBank/DDBJ whole genome shotgun (WGS) entry which is preliminary data.</text>
</comment>
<keyword evidence="3" id="KW-0378">Hydrolase</keyword>
<organism evidence="5 6">
    <name type="scientific">Onychostoma macrolepis</name>
    <dbReference type="NCBI Taxonomy" id="369639"/>
    <lineage>
        <taxon>Eukaryota</taxon>
        <taxon>Metazoa</taxon>
        <taxon>Chordata</taxon>
        <taxon>Craniata</taxon>
        <taxon>Vertebrata</taxon>
        <taxon>Euteleostomi</taxon>
        <taxon>Actinopterygii</taxon>
        <taxon>Neopterygii</taxon>
        <taxon>Teleostei</taxon>
        <taxon>Ostariophysi</taxon>
        <taxon>Cypriniformes</taxon>
        <taxon>Cyprinidae</taxon>
        <taxon>Acrossocheilinae</taxon>
        <taxon>Onychostoma</taxon>
    </lineage>
</organism>
<protein>
    <recommendedName>
        <fullName evidence="7">Cytosolic beta-glucosidase</fullName>
    </recommendedName>
</protein>
<evidence type="ECO:0000256" key="4">
    <source>
        <dbReference type="SAM" id="MobiDB-lite"/>
    </source>
</evidence>
<dbReference type="FunFam" id="3.20.20.80:FF:000324">
    <property type="entry name" value="Glucosidase, beta, acid 3 (gene/pseudogene)"/>
    <property type="match status" value="1"/>
</dbReference>
<feature type="active site" description="Nucleophile" evidence="1">
    <location>
        <position position="476"/>
    </location>
</feature>
<dbReference type="Gene3D" id="3.20.20.80">
    <property type="entry name" value="Glycosidases"/>
    <property type="match status" value="1"/>
</dbReference>
<name>A0A7J6CTH4_9TELE</name>
<dbReference type="InterPro" id="IPR001360">
    <property type="entry name" value="Glyco_hydro_1"/>
</dbReference>
<dbReference type="AlphaFoldDB" id="A0A7J6CTH4"/>
<dbReference type="PANTHER" id="PTHR10353:SF291">
    <property type="entry name" value="CYTOSOLIC BETA-GLUCOSIDASE"/>
    <property type="match status" value="1"/>
</dbReference>
<evidence type="ECO:0000256" key="1">
    <source>
        <dbReference type="PROSITE-ProRule" id="PRU10055"/>
    </source>
</evidence>
<keyword evidence="6" id="KW-1185">Reference proteome</keyword>
<comment type="similarity">
    <text evidence="2">Belongs to the glycosyl hydrolase 1 family.</text>
</comment>
<dbReference type="GO" id="GO:0004565">
    <property type="term" value="F:beta-galactosidase activity"/>
    <property type="evidence" value="ECO:0007669"/>
    <property type="project" value="TreeGrafter"/>
</dbReference>
<sequence length="575" mass="64838">MCNPEPRSSTLSVGQRRNACRSPARSVRRGAHRLYSVLSLRLHVPLPPVTSSRAGSELQSTPIPSLQSNHCCCPILPVKRYSRRYDRNRSRRYVQALVDVTVFPHDFAWGAATAAYQIEGGWNMDGRGPSVWDTFCHAKGGVFEDHTGDVACNSYQLWEEDLKCIQQLGLTHYRLSISWSRLLPDGTTNHVNPKGVAYYNKVIDDLIACGVTPMITLYHMDLPQALQDLGGWSSTEIADIFESYARFCFKTFGDRVKLWITLNEPYVCAKLGHEDGTFAPGIKDPGISVYLAGHNMLRAHAKAWHTYNTHFRPLQAGQVSLALNSDWAEPLHPGCPKDAAATERYKDFSLGWFACPVFCTGDYPESMRARIQSRSLDLGCKQGSRLPRFSKDEPSPLGTADFFALNYYTSRKVKDLNDGSKKSELSFVGDQGAEGVVDPSWPICGVHWLAVVPDGLRKLLKYIKETYTSLPIYITENGFSQMGPVQIEDADRCQFYQDTLQEVGKAISQDRVNVKGYFAWSLLDNFEWNHGYSVRFGLFHVDFSTPELKRIIYRSGREYAAVIRKQRSQTKPRSI</sequence>
<dbReference type="SUPFAM" id="SSF51445">
    <property type="entry name" value="(Trans)glycosidases"/>
    <property type="match status" value="1"/>
</dbReference>
<dbReference type="PROSITE" id="PS00572">
    <property type="entry name" value="GLYCOSYL_HYDROL_F1_1"/>
    <property type="match status" value="1"/>
</dbReference>
<evidence type="ECO:0000313" key="5">
    <source>
        <dbReference type="EMBL" id="KAF4110560.1"/>
    </source>
</evidence>
<dbReference type="Proteomes" id="UP000579812">
    <property type="component" value="Unassembled WGS sequence"/>
</dbReference>
<dbReference type="GO" id="GO:0005829">
    <property type="term" value="C:cytosol"/>
    <property type="evidence" value="ECO:0007669"/>
    <property type="project" value="TreeGrafter"/>
</dbReference>
<feature type="compositionally biased region" description="Polar residues" evidence="4">
    <location>
        <begin position="1"/>
        <end position="15"/>
    </location>
</feature>
<dbReference type="InterPro" id="IPR017853">
    <property type="entry name" value="GH"/>
</dbReference>
<dbReference type="PANTHER" id="PTHR10353">
    <property type="entry name" value="GLYCOSYL HYDROLASE"/>
    <property type="match status" value="1"/>
</dbReference>
<keyword evidence="3" id="KW-0326">Glycosidase</keyword>
<feature type="region of interest" description="Disordered" evidence="4">
    <location>
        <begin position="1"/>
        <end position="23"/>
    </location>
</feature>
<dbReference type="PRINTS" id="PR00131">
    <property type="entry name" value="GLHYDRLASE1"/>
</dbReference>
<dbReference type="EMBL" id="JAAMOB010000007">
    <property type="protein sequence ID" value="KAF4110560.1"/>
    <property type="molecule type" value="Genomic_DNA"/>
</dbReference>
<dbReference type="GO" id="GO:0005975">
    <property type="term" value="P:carbohydrate metabolic process"/>
    <property type="evidence" value="ECO:0007669"/>
    <property type="project" value="InterPro"/>
</dbReference>
<proteinExistence type="inferred from homology"/>
<dbReference type="GO" id="GO:0046477">
    <property type="term" value="P:glycosylceramide catabolic process"/>
    <property type="evidence" value="ECO:0007669"/>
    <property type="project" value="TreeGrafter"/>
</dbReference>